<dbReference type="InterPro" id="IPR029069">
    <property type="entry name" value="HotDog_dom_sf"/>
</dbReference>
<dbReference type="InterPro" id="IPR006683">
    <property type="entry name" value="Thioestr_dom"/>
</dbReference>
<comment type="caution">
    <text evidence="3">The sequence shown here is derived from an EMBL/GenBank/DDBJ whole genome shotgun (WGS) entry which is preliminary data.</text>
</comment>
<dbReference type="Pfam" id="PF03061">
    <property type="entry name" value="4HBT"/>
    <property type="match status" value="1"/>
</dbReference>
<dbReference type="EMBL" id="VSSQ01000457">
    <property type="protein sequence ID" value="MPL95166.1"/>
    <property type="molecule type" value="Genomic_DNA"/>
</dbReference>
<proteinExistence type="predicted"/>
<keyword evidence="1" id="KW-0378">Hydrolase</keyword>
<dbReference type="InterPro" id="IPR052723">
    <property type="entry name" value="Acyl-CoA_thioesterase_PaaI"/>
</dbReference>
<accession>A0A644VUZ9</accession>
<organism evidence="3">
    <name type="scientific">bioreactor metagenome</name>
    <dbReference type="NCBI Taxonomy" id="1076179"/>
    <lineage>
        <taxon>unclassified sequences</taxon>
        <taxon>metagenomes</taxon>
        <taxon>ecological metagenomes</taxon>
    </lineage>
</organism>
<sequence>MDLAKQIKIVNENNVFMTYNGISVVHLEPDKAVLEGAITPNSRNIYGRPHGGLYFTMADCAAGVAARTDGRAYTTVSSSMNFVRTATGATLRAVGIIRHRGRSLTTIATEVTDEEGNLIAEGLFTMFCLGDLPEHLR</sequence>
<name>A0A644VUZ9_9ZZZZ</name>
<dbReference type="NCBIfam" id="TIGR00369">
    <property type="entry name" value="unchar_dom_1"/>
    <property type="match status" value="1"/>
</dbReference>
<dbReference type="PANTHER" id="PTHR42856">
    <property type="entry name" value="ACYL-COENZYME A THIOESTERASE PAAI"/>
    <property type="match status" value="1"/>
</dbReference>
<reference evidence="3" key="1">
    <citation type="submission" date="2019-08" db="EMBL/GenBank/DDBJ databases">
        <authorList>
            <person name="Kucharzyk K."/>
            <person name="Murdoch R.W."/>
            <person name="Higgins S."/>
            <person name="Loffler F."/>
        </authorList>
    </citation>
    <scope>NUCLEOTIDE SEQUENCE</scope>
</reference>
<gene>
    <name evidence="3" type="ORF">SDC9_41333</name>
</gene>
<dbReference type="PANTHER" id="PTHR42856:SF1">
    <property type="entry name" value="ACYL-COENZYME A THIOESTERASE PAAI"/>
    <property type="match status" value="1"/>
</dbReference>
<dbReference type="CDD" id="cd03443">
    <property type="entry name" value="PaaI_thioesterase"/>
    <property type="match status" value="1"/>
</dbReference>
<evidence type="ECO:0000256" key="1">
    <source>
        <dbReference type="ARBA" id="ARBA00022801"/>
    </source>
</evidence>
<evidence type="ECO:0000313" key="3">
    <source>
        <dbReference type="EMBL" id="MPL95166.1"/>
    </source>
</evidence>
<dbReference type="SUPFAM" id="SSF54637">
    <property type="entry name" value="Thioesterase/thiol ester dehydrase-isomerase"/>
    <property type="match status" value="1"/>
</dbReference>
<dbReference type="GO" id="GO:0016289">
    <property type="term" value="F:acyl-CoA hydrolase activity"/>
    <property type="evidence" value="ECO:0007669"/>
    <property type="project" value="TreeGrafter"/>
</dbReference>
<feature type="domain" description="Thioesterase" evidence="2">
    <location>
        <begin position="49"/>
        <end position="119"/>
    </location>
</feature>
<dbReference type="Gene3D" id="3.10.129.10">
    <property type="entry name" value="Hotdog Thioesterase"/>
    <property type="match status" value="1"/>
</dbReference>
<dbReference type="InterPro" id="IPR003736">
    <property type="entry name" value="PAAI_dom"/>
</dbReference>
<dbReference type="AlphaFoldDB" id="A0A644VUZ9"/>
<evidence type="ECO:0000259" key="2">
    <source>
        <dbReference type="Pfam" id="PF03061"/>
    </source>
</evidence>
<protein>
    <recommendedName>
        <fullName evidence="2">Thioesterase domain-containing protein</fullName>
    </recommendedName>
</protein>